<dbReference type="GO" id="GO:0005524">
    <property type="term" value="F:ATP binding"/>
    <property type="evidence" value="ECO:0007669"/>
    <property type="project" value="UniProtKB-UniRule"/>
</dbReference>
<dbReference type="EMBL" id="CP001825">
    <property type="protein sequence ID" value="ACZ42072.1"/>
    <property type="molecule type" value="Genomic_DNA"/>
</dbReference>
<name>D1CBA7_THET1</name>
<dbReference type="Pfam" id="PF13535">
    <property type="entry name" value="ATP-grasp_4"/>
    <property type="match status" value="1"/>
</dbReference>
<keyword evidence="2 4" id="KW-0547">Nucleotide-binding</keyword>
<protein>
    <recommendedName>
        <fullName evidence="5">ATP-grasp domain-containing protein</fullName>
    </recommendedName>
</protein>
<keyword evidence="1" id="KW-0436">Ligase</keyword>
<dbReference type="Gene3D" id="3.40.50.20">
    <property type="match status" value="1"/>
</dbReference>
<evidence type="ECO:0000256" key="2">
    <source>
        <dbReference type="ARBA" id="ARBA00022741"/>
    </source>
</evidence>
<dbReference type="GO" id="GO:0016874">
    <property type="term" value="F:ligase activity"/>
    <property type="evidence" value="ECO:0007669"/>
    <property type="project" value="UniProtKB-KW"/>
</dbReference>
<accession>D1CBA7</accession>
<reference evidence="7" key="1">
    <citation type="journal article" date="2010" name="Stand. Genomic Sci.">
        <title>Complete genome sequence of 'Thermobaculum terrenum' type strain (YNP1).</title>
        <authorList>
            <person name="Kiss H."/>
            <person name="Cleland D."/>
            <person name="Lapidus A."/>
            <person name="Lucas S."/>
            <person name="Glavina Del Rio T."/>
            <person name="Nolan M."/>
            <person name="Tice H."/>
            <person name="Han C."/>
            <person name="Goodwin L."/>
            <person name="Pitluck S."/>
            <person name="Liolios K."/>
            <person name="Ivanova N."/>
            <person name="Mavromatis K."/>
            <person name="Ovchinnikova G."/>
            <person name="Pati A."/>
            <person name="Chen A."/>
            <person name="Palaniappan K."/>
            <person name="Land M."/>
            <person name="Hauser L."/>
            <person name="Chang Y."/>
            <person name="Jeffries C."/>
            <person name="Lu M."/>
            <person name="Brettin T."/>
            <person name="Detter J."/>
            <person name="Goker M."/>
            <person name="Tindall B."/>
            <person name="Beck B."/>
            <person name="McDermott T."/>
            <person name="Woyke T."/>
            <person name="Bristow J."/>
            <person name="Eisen J."/>
            <person name="Markowitz V."/>
            <person name="Hugenholtz P."/>
            <person name="Kyrpides N."/>
            <person name="Klenk H."/>
            <person name="Cheng J."/>
        </authorList>
    </citation>
    <scope>NUCLEOTIDE SEQUENCE [LARGE SCALE GENOMIC DNA]</scope>
    <source>
        <strain evidence="7">ATCC BAA-798 / YNP1</strain>
    </source>
</reference>
<evidence type="ECO:0000313" key="6">
    <source>
        <dbReference type="EMBL" id="ACZ42072.1"/>
    </source>
</evidence>
<dbReference type="PANTHER" id="PTHR43585">
    <property type="entry name" value="FUMIPYRROLE BIOSYNTHESIS PROTEIN C"/>
    <property type="match status" value="1"/>
</dbReference>
<dbReference type="PROSITE" id="PS50975">
    <property type="entry name" value="ATP_GRASP"/>
    <property type="match status" value="1"/>
</dbReference>
<dbReference type="STRING" id="525904.Tter_1164"/>
<dbReference type="RefSeq" id="WP_012875107.1">
    <property type="nucleotide sequence ID" value="NC_013525.1"/>
</dbReference>
<dbReference type="OrthoDB" id="9803907at2"/>
<dbReference type="KEGG" id="ttr:Tter_1164"/>
<dbReference type="eggNOG" id="COG0151">
    <property type="taxonomic scope" value="Bacteria"/>
</dbReference>
<evidence type="ECO:0000256" key="1">
    <source>
        <dbReference type="ARBA" id="ARBA00022598"/>
    </source>
</evidence>
<proteinExistence type="predicted"/>
<evidence type="ECO:0000256" key="3">
    <source>
        <dbReference type="ARBA" id="ARBA00022840"/>
    </source>
</evidence>
<dbReference type="InterPro" id="IPR040570">
    <property type="entry name" value="LAL_C2"/>
</dbReference>
<evidence type="ECO:0000256" key="4">
    <source>
        <dbReference type="PROSITE-ProRule" id="PRU00409"/>
    </source>
</evidence>
<dbReference type="SUPFAM" id="SSF56059">
    <property type="entry name" value="Glutathione synthetase ATP-binding domain-like"/>
    <property type="match status" value="1"/>
</dbReference>
<feature type="domain" description="ATP-grasp" evidence="5">
    <location>
        <begin position="117"/>
        <end position="316"/>
    </location>
</feature>
<organism evidence="6 7">
    <name type="scientific">Thermobaculum terrenum (strain ATCC BAA-798 / CCMEE 7001 / YNP1)</name>
    <dbReference type="NCBI Taxonomy" id="525904"/>
    <lineage>
        <taxon>Bacteria</taxon>
        <taxon>Bacillati</taxon>
        <taxon>Chloroflexota</taxon>
        <taxon>Chloroflexia</taxon>
        <taxon>Candidatus Thermobaculales</taxon>
        <taxon>Candidatus Thermobaculaceae</taxon>
        <taxon>Thermobaculum</taxon>
    </lineage>
</organism>
<dbReference type="Gene3D" id="3.30.470.20">
    <property type="entry name" value="ATP-grasp fold, B domain"/>
    <property type="match status" value="1"/>
</dbReference>
<keyword evidence="3 4" id="KW-0067">ATP-binding</keyword>
<sequence>MDEKKISIILVYPSGSYRVLPYLKAAKSLDVKVLHVIDHMPPNINRQMPYDVVAVDFGKVEDAADSVVKAFAGKRPSAVIGIDDSSVVLASVIAQKMGLPGNTPQSVGISRDKSKLRETLTKAGLSNIRFYSSRLDADEHTLATRSFYPCVIKPVSLAASRGVIKANNPTEFIEAFSRIRNMLLEDGSDPSTQILVEEYVPGFEIAVDGLLTNGELTLIAIFDKPDPMEGPFFEETIYVTPSRLSPNIQGRVVNLIQLASKAIGLKHGPIHAELRVNDDSIHLIEIAARAIGGKCSTILEYKLGMSLEELIIRHSLGNTASINWLTIKDNNIATGVMMIPIPRSGILNKVSGMEEALSIEGIENIDINIPLKSHVTPLPEGATYLGFIFAKGPTPEKVEYSLRKAHSLLKIEITPEIPIINRHFHLKSEEGLTSNVH</sequence>
<dbReference type="GO" id="GO:0046872">
    <property type="term" value="F:metal ion binding"/>
    <property type="evidence" value="ECO:0007669"/>
    <property type="project" value="InterPro"/>
</dbReference>
<dbReference type="InterPro" id="IPR052032">
    <property type="entry name" value="ATP-dep_AA_Ligase"/>
</dbReference>
<dbReference type="Proteomes" id="UP000000323">
    <property type="component" value="Chromosome 1"/>
</dbReference>
<evidence type="ECO:0000313" key="7">
    <source>
        <dbReference type="Proteomes" id="UP000000323"/>
    </source>
</evidence>
<evidence type="ECO:0000259" key="5">
    <source>
        <dbReference type="PROSITE" id="PS50975"/>
    </source>
</evidence>
<dbReference type="Pfam" id="PF18603">
    <property type="entry name" value="LAL_C2"/>
    <property type="match status" value="1"/>
</dbReference>
<gene>
    <name evidence="6" type="ordered locus">Tter_1164</name>
</gene>
<keyword evidence="7" id="KW-1185">Reference proteome</keyword>
<dbReference type="PANTHER" id="PTHR43585:SF2">
    <property type="entry name" value="ATP-GRASP ENZYME FSQD"/>
    <property type="match status" value="1"/>
</dbReference>
<dbReference type="InterPro" id="IPR011761">
    <property type="entry name" value="ATP-grasp"/>
</dbReference>
<dbReference type="HOGENOM" id="CLU_029016_6_2_0"/>
<dbReference type="AlphaFoldDB" id="D1CBA7"/>